<evidence type="ECO:0000256" key="1">
    <source>
        <dbReference type="SAM" id="SignalP"/>
    </source>
</evidence>
<organism evidence="2 3">
    <name type="scientific">Sorghum bicolor</name>
    <name type="common">Sorghum</name>
    <name type="synonym">Sorghum vulgare</name>
    <dbReference type="NCBI Taxonomy" id="4558"/>
    <lineage>
        <taxon>Eukaryota</taxon>
        <taxon>Viridiplantae</taxon>
        <taxon>Streptophyta</taxon>
        <taxon>Embryophyta</taxon>
        <taxon>Tracheophyta</taxon>
        <taxon>Spermatophyta</taxon>
        <taxon>Magnoliopsida</taxon>
        <taxon>Liliopsida</taxon>
        <taxon>Poales</taxon>
        <taxon>Poaceae</taxon>
        <taxon>PACMAD clade</taxon>
        <taxon>Panicoideae</taxon>
        <taxon>Andropogonodae</taxon>
        <taxon>Andropogoneae</taxon>
        <taxon>Sorghinae</taxon>
        <taxon>Sorghum</taxon>
    </lineage>
</organism>
<dbReference type="PROSITE" id="PS51257">
    <property type="entry name" value="PROKAR_LIPOPROTEIN"/>
    <property type="match status" value="1"/>
</dbReference>
<reference evidence="2" key="2">
    <citation type="submission" date="2020-10" db="EMBL/GenBank/DDBJ databases">
        <authorList>
            <person name="Cooper E.A."/>
            <person name="Brenton Z.W."/>
            <person name="Flinn B.S."/>
            <person name="Jenkins J."/>
            <person name="Shu S."/>
            <person name="Flowers D."/>
            <person name="Luo F."/>
            <person name="Wang Y."/>
            <person name="Xia P."/>
            <person name="Barry K."/>
            <person name="Daum C."/>
            <person name="Lipzen A."/>
            <person name="Yoshinaga Y."/>
            <person name="Schmutz J."/>
            <person name="Saski C."/>
            <person name="Vermerris W."/>
            <person name="Kresovich S."/>
        </authorList>
    </citation>
    <scope>NUCLEOTIDE SEQUENCE</scope>
</reference>
<proteinExistence type="predicted"/>
<evidence type="ECO:0000313" key="3">
    <source>
        <dbReference type="Proteomes" id="UP000807115"/>
    </source>
</evidence>
<dbReference type="EMBL" id="CM027685">
    <property type="protein sequence ID" value="KAG0527755.1"/>
    <property type="molecule type" value="Genomic_DNA"/>
</dbReference>
<comment type="caution">
    <text evidence="2">The sequence shown here is derived from an EMBL/GenBank/DDBJ whole genome shotgun (WGS) entry which is preliminary data.</text>
</comment>
<feature type="chain" id="PRO_5037642220" description="4Fe-4S ferredoxin-type domain-containing protein" evidence="1">
    <location>
        <begin position="29"/>
        <end position="130"/>
    </location>
</feature>
<accession>A0A921UE94</accession>
<dbReference type="AlphaFoldDB" id="A0A921UE94"/>
<protein>
    <recommendedName>
        <fullName evidence="4">4Fe-4S ferredoxin-type domain-containing protein</fullName>
    </recommendedName>
</protein>
<sequence length="130" mass="14386">MGDTSRMNAMVMLLILVLLGCFLGSAHCGGRPLNRVESTIRNYTIKTNHTLANVMSESASNSSKVVTIFCVEERRRGVTCYCCNTYQPKRCFNSWADCRANCRRCAPKCPSSQPLPSNNTYESMSVGETA</sequence>
<reference evidence="2" key="1">
    <citation type="journal article" date="2019" name="BMC Genomics">
        <title>A new reference genome for Sorghum bicolor reveals high levels of sequence similarity between sweet and grain genotypes: implications for the genetics of sugar metabolism.</title>
        <authorList>
            <person name="Cooper E.A."/>
            <person name="Brenton Z.W."/>
            <person name="Flinn B.S."/>
            <person name="Jenkins J."/>
            <person name="Shu S."/>
            <person name="Flowers D."/>
            <person name="Luo F."/>
            <person name="Wang Y."/>
            <person name="Xia P."/>
            <person name="Barry K."/>
            <person name="Daum C."/>
            <person name="Lipzen A."/>
            <person name="Yoshinaga Y."/>
            <person name="Schmutz J."/>
            <person name="Saski C."/>
            <person name="Vermerris W."/>
            <person name="Kresovich S."/>
        </authorList>
    </citation>
    <scope>NUCLEOTIDE SEQUENCE</scope>
</reference>
<evidence type="ECO:0008006" key="4">
    <source>
        <dbReference type="Google" id="ProtNLM"/>
    </source>
</evidence>
<name>A0A921UE94_SORBI</name>
<gene>
    <name evidence="2" type="ORF">BDA96_06G260800</name>
</gene>
<feature type="signal peptide" evidence="1">
    <location>
        <begin position="1"/>
        <end position="28"/>
    </location>
</feature>
<keyword evidence="1" id="KW-0732">Signal</keyword>
<dbReference type="Proteomes" id="UP000807115">
    <property type="component" value="Chromosome 6"/>
</dbReference>
<evidence type="ECO:0000313" key="2">
    <source>
        <dbReference type="EMBL" id="KAG0527755.1"/>
    </source>
</evidence>